<comment type="similarity">
    <text evidence="2 7">Belongs to the SLU7 family.</text>
</comment>
<evidence type="ECO:0000256" key="5">
    <source>
        <dbReference type="ARBA" id="ARBA00023187"/>
    </source>
</evidence>
<accession>A0A835IYK1</accession>
<sequence>MEKYGNAAAEEEIPKELLLGQSEKQVEYDRAGRVIKGHETALPRSKYEEDVYINNHTCVWGSWWKDHRWGYKCRKQIIRERLSPLEQIGIEAAGRLMIL</sequence>
<dbReference type="GO" id="GO:0030628">
    <property type="term" value="F:pre-mRNA 3'-splice site binding"/>
    <property type="evidence" value="ECO:0007669"/>
    <property type="project" value="UniProtKB-UniRule"/>
</dbReference>
<name>A0A835IYK1_9MAGN</name>
<comment type="function">
    <text evidence="7">Involved in pre-mRNA splicing.</text>
</comment>
<proteinExistence type="inferred from homology"/>
<dbReference type="AlphaFoldDB" id="A0A835IYK1"/>
<evidence type="ECO:0000256" key="1">
    <source>
        <dbReference type="ARBA" id="ARBA00004123"/>
    </source>
</evidence>
<evidence type="ECO:0000256" key="7">
    <source>
        <dbReference type="RuleBase" id="RU367071"/>
    </source>
</evidence>
<evidence type="ECO:0000256" key="6">
    <source>
        <dbReference type="ARBA" id="ARBA00023242"/>
    </source>
</evidence>
<dbReference type="GO" id="GO:0005681">
    <property type="term" value="C:spliceosomal complex"/>
    <property type="evidence" value="ECO:0007669"/>
    <property type="project" value="UniProtKB-UniRule"/>
</dbReference>
<keyword evidence="5 7" id="KW-0508">mRNA splicing</keyword>
<evidence type="ECO:0000256" key="4">
    <source>
        <dbReference type="ARBA" id="ARBA00022728"/>
    </source>
</evidence>
<evidence type="ECO:0000313" key="10">
    <source>
        <dbReference type="Proteomes" id="UP000631114"/>
    </source>
</evidence>
<protein>
    <recommendedName>
        <fullName evidence="7">Pre-mRNA-splicing factor SLU7</fullName>
    </recommendedName>
</protein>
<evidence type="ECO:0000256" key="2">
    <source>
        <dbReference type="ARBA" id="ARBA00007203"/>
    </source>
</evidence>
<dbReference type="PANTHER" id="PTHR12942">
    <property type="entry name" value="STEP II SPLICING FACTOR SLU7"/>
    <property type="match status" value="1"/>
</dbReference>
<keyword evidence="10" id="KW-1185">Reference proteome</keyword>
<organism evidence="9 10">
    <name type="scientific">Coptis chinensis</name>
    <dbReference type="NCBI Taxonomy" id="261450"/>
    <lineage>
        <taxon>Eukaryota</taxon>
        <taxon>Viridiplantae</taxon>
        <taxon>Streptophyta</taxon>
        <taxon>Embryophyta</taxon>
        <taxon>Tracheophyta</taxon>
        <taxon>Spermatophyta</taxon>
        <taxon>Magnoliopsida</taxon>
        <taxon>Ranunculales</taxon>
        <taxon>Ranunculaceae</taxon>
        <taxon>Coptidoideae</taxon>
        <taxon>Coptis</taxon>
    </lineage>
</organism>
<dbReference type="Pfam" id="PF11708">
    <property type="entry name" value="Slu7"/>
    <property type="match status" value="1"/>
</dbReference>
<dbReference type="EMBL" id="JADFTS010000001">
    <property type="protein sequence ID" value="KAF9624617.1"/>
    <property type="molecule type" value="Genomic_DNA"/>
</dbReference>
<comment type="subunit">
    <text evidence="7">Associated with the spliceosome.</text>
</comment>
<dbReference type="Proteomes" id="UP000631114">
    <property type="component" value="Unassembled WGS sequence"/>
</dbReference>
<dbReference type="GO" id="GO:0000398">
    <property type="term" value="P:mRNA splicing, via spliceosome"/>
    <property type="evidence" value="ECO:0007669"/>
    <property type="project" value="UniProtKB-UniRule"/>
</dbReference>
<keyword evidence="3 7" id="KW-0507">mRNA processing</keyword>
<comment type="subcellular location">
    <subcellularLocation>
        <location evidence="1 7">Nucleus</location>
    </subcellularLocation>
</comment>
<gene>
    <name evidence="9" type="ORF">IFM89_012039</name>
</gene>
<comment type="caution">
    <text evidence="9">The sequence shown here is derived from an EMBL/GenBank/DDBJ whole genome shotgun (WGS) entry which is preliminary data.</text>
</comment>
<feature type="domain" description="Pre-mRNA-splicing factor SLU7" evidence="8">
    <location>
        <begin position="1"/>
        <end position="62"/>
    </location>
</feature>
<keyword evidence="6 7" id="KW-0539">Nucleus</keyword>
<evidence type="ECO:0000256" key="3">
    <source>
        <dbReference type="ARBA" id="ARBA00022664"/>
    </source>
</evidence>
<keyword evidence="4 7" id="KW-0747">Spliceosome</keyword>
<dbReference type="InterPro" id="IPR039974">
    <property type="entry name" value="Splicing_factor_SLU7"/>
</dbReference>
<dbReference type="PANTHER" id="PTHR12942:SF2">
    <property type="entry name" value="PRE-MRNA-SPLICING FACTOR SLU7"/>
    <property type="match status" value="1"/>
</dbReference>
<evidence type="ECO:0000313" key="9">
    <source>
        <dbReference type="EMBL" id="KAF9624617.1"/>
    </source>
</evidence>
<dbReference type="InterPro" id="IPR021715">
    <property type="entry name" value="Slu7_dom"/>
</dbReference>
<evidence type="ECO:0000259" key="8">
    <source>
        <dbReference type="Pfam" id="PF11708"/>
    </source>
</evidence>
<reference evidence="9 10" key="1">
    <citation type="submission" date="2020-10" db="EMBL/GenBank/DDBJ databases">
        <title>The Coptis chinensis genome and diversification of protoberbering-type alkaloids.</title>
        <authorList>
            <person name="Wang B."/>
            <person name="Shu S."/>
            <person name="Song C."/>
            <person name="Liu Y."/>
        </authorList>
    </citation>
    <scope>NUCLEOTIDE SEQUENCE [LARGE SCALE GENOMIC DNA]</scope>
    <source>
        <strain evidence="9">HL-2020</strain>
        <tissue evidence="9">Leaf</tissue>
    </source>
</reference>